<organism evidence="2 3">
    <name type="scientific">Mycobacterium phage Eremos</name>
    <dbReference type="NCBI Taxonomy" id="1527494"/>
    <lineage>
        <taxon>Viruses</taxon>
        <taxon>Duplodnaviria</taxon>
        <taxon>Heunggongvirae</taxon>
        <taxon>Uroviricota</taxon>
        <taxon>Caudoviricetes</taxon>
        <taxon>Bclasvirinae</taxon>
        <taxon>Pegunavirus</taxon>
        <taxon>Pegunavirus suffolk</taxon>
    </lineage>
</organism>
<dbReference type="EMBL" id="KM236502">
    <property type="protein sequence ID" value="AIM40931.1"/>
    <property type="molecule type" value="Genomic_DNA"/>
</dbReference>
<evidence type="ECO:0000256" key="1">
    <source>
        <dbReference type="SAM" id="MobiDB-lite"/>
    </source>
</evidence>
<gene>
    <name evidence="2" type="ORF">PBI_EREMOS_83</name>
</gene>
<dbReference type="KEGG" id="vg:26519373"/>
<proteinExistence type="predicted"/>
<name>A0A088FBC4_9CAUD</name>
<accession>A0A088FBC4</accession>
<reference evidence="2 3" key="1">
    <citation type="submission" date="2014-07" db="EMBL/GenBank/DDBJ databases">
        <authorList>
            <person name="Aziz R.M."/>
            <person name="Carl E.L."/>
            <person name="Farooq M.A."/>
            <person name="Gal B."/>
            <person name="Garcia M.K."/>
            <person name="Mathew K.J."/>
            <person name="Obando D.J."/>
            <person name="Robinson K.M."/>
            <person name="Robinson M.D."/>
            <person name="Sanders L.M."/>
            <person name="Silva M.P."/>
            <person name="Tasnim L."/>
            <person name="Vo M."/>
            <person name="Vo Q.D."/>
            <person name="Simon S.E."/>
            <person name="Hughes L.E."/>
            <person name="Benjamin R.C."/>
            <person name="Hale R.H."/>
            <person name="Visi D.H."/>
            <person name="Allen M.S."/>
            <person name="Anders K.R."/>
            <person name="Braun M.A."/>
            <person name="Delesalle V.A."/>
            <person name="Ware V.C."/>
            <person name="Bradley K.W."/>
            <person name="Barker L.P."/>
            <person name="Asai D.J."/>
            <person name="Bowman C.A."/>
            <person name="Russell D.A."/>
            <person name="Pope W.H."/>
            <person name="Jacobs-Sera D."/>
            <person name="Hendrix R.W."/>
            <person name="Hatfull G.F."/>
        </authorList>
    </citation>
    <scope>NUCLEOTIDE SEQUENCE [LARGE SCALE GENOMIC DNA]</scope>
</reference>
<evidence type="ECO:0008006" key="4">
    <source>
        <dbReference type="Google" id="ProtNLM"/>
    </source>
</evidence>
<evidence type="ECO:0000313" key="3">
    <source>
        <dbReference type="Proteomes" id="UP000029344"/>
    </source>
</evidence>
<dbReference type="Gene3D" id="1.10.30.50">
    <property type="match status" value="1"/>
</dbReference>
<sequence>MPAHHHRRHHPRGPPRRGLRPLPPTDLMSSTNGRCNSAERGSSYARRARKLWLLSPEAGWGGDGETVPCWDCGVLCELEDLIADRIVPGEDGGRYTRDNIAPHCLLCSCRQGQRRTAAILAAKRRAA</sequence>
<dbReference type="Proteomes" id="UP000029344">
    <property type="component" value="Genome"/>
</dbReference>
<protein>
    <recommendedName>
        <fullName evidence="4">HNH endonuclease</fullName>
    </recommendedName>
</protein>
<feature type="compositionally biased region" description="Basic residues" evidence="1">
    <location>
        <begin position="1"/>
        <end position="19"/>
    </location>
</feature>
<dbReference type="RefSeq" id="YP_009191177.1">
    <property type="nucleotide sequence ID" value="NC_028690.1"/>
</dbReference>
<dbReference type="GeneID" id="26519373"/>
<feature type="region of interest" description="Disordered" evidence="1">
    <location>
        <begin position="1"/>
        <end position="43"/>
    </location>
</feature>
<evidence type="ECO:0000313" key="2">
    <source>
        <dbReference type="EMBL" id="AIM40931.1"/>
    </source>
</evidence>